<proteinExistence type="predicted"/>
<feature type="region of interest" description="Disordered" evidence="1">
    <location>
        <begin position="89"/>
        <end position="147"/>
    </location>
</feature>
<accession>A0A8J2QW37</accession>
<dbReference type="AlphaFoldDB" id="A0A8J2QW37"/>
<dbReference type="Proteomes" id="UP000789524">
    <property type="component" value="Unassembled WGS sequence"/>
</dbReference>
<organism evidence="2 3">
    <name type="scientific">Danaus chrysippus</name>
    <name type="common">African queen</name>
    <dbReference type="NCBI Taxonomy" id="151541"/>
    <lineage>
        <taxon>Eukaryota</taxon>
        <taxon>Metazoa</taxon>
        <taxon>Ecdysozoa</taxon>
        <taxon>Arthropoda</taxon>
        <taxon>Hexapoda</taxon>
        <taxon>Insecta</taxon>
        <taxon>Pterygota</taxon>
        <taxon>Neoptera</taxon>
        <taxon>Endopterygota</taxon>
        <taxon>Lepidoptera</taxon>
        <taxon>Glossata</taxon>
        <taxon>Ditrysia</taxon>
        <taxon>Papilionoidea</taxon>
        <taxon>Nymphalidae</taxon>
        <taxon>Danainae</taxon>
        <taxon>Danaini</taxon>
        <taxon>Danaina</taxon>
        <taxon>Danaus</taxon>
        <taxon>Anosia</taxon>
    </lineage>
</organism>
<dbReference type="EMBL" id="CAKASE010000065">
    <property type="protein sequence ID" value="CAG9570270.1"/>
    <property type="molecule type" value="Genomic_DNA"/>
</dbReference>
<reference evidence="2" key="1">
    <citation type="submission" date="2021-09" db="EMBL/GenBank/DDBJ databases">
        <authorList>
            <person name="Martin H S."/>
        </authorList>
    </citation>
    <scope>NUCLEOTIDE SEQUENCE</scope>
</reference>
<protein>
    <submittedName>
        <fullName evidence="2">(African queen) hypothetical protein</fullName>
    </submittedName>
</protein>
<name>A0A8J2QW37_9NEOP</name>
<keyword evidence="3" id="KW-1185">Reference proteome</keyword>
<sequence>MKYIFLTVAGFAVIVESQLLFGLGRLGAELGSRIGSALGHSIDAVADIGNGAIDAGVGVGELNHGPNIAYNRGNDGSRLYSFGSKGDANNYHETDSGSNEYDAGVSSTERSESYRRHQQHYHKHRRHHTKITKIESSSSSDEQDIDDSRKYETGALKSNGYHSQDRGARDYSKHIYNAAQRV</sequence>
<feature type="compositionally biased region" description="Basic residues" evidence="1">
    <location>
        <begin position="116"/>
        <end position="131"/>
    </location>
</feature>
<evidence type="ECO:0000313" key="2">
    <source>
        <dbReference type="EMBL" id="CAG9570270.1"/>
    </source>
</evidence>
<comment type="caution">
    <text evidence="2">The sequence shown here is derived from an EMBL/GenBank/DDBJ whole genome shotgun (WGS) entry which is preliminary data.</text>
</comment>
<evidence type="ECO:0000256" key="1">
    <source>
        <dbReference type="SAM" id="MobiDB-lite"/>
    </source>
</evidence>
<gene>
    <name evidence="2" type="ORF">DCHRY22_LOCUS9160</name>
</gene>
<evidence type="ECO:0000313" key="3">
    <source>
        <dbReference type="Proteomes" id="UP000789524"/>
    </source>
</evidence>